<dbReference type="HOGENOM" id="CLU_1073680_0_0_1"/>
<dbReference type="EMBL" id="AACS02000011">
    <property type="protein sequence ID" value="EAU82075.2"/>
    <property type="molecule type" value="Genomic_DNA"/>
</dbReference>
<organism evidence="1 2">
    <name type="scientific">Coprinopsis cinerea (strain Okayama-7 / 130 / ATCC MYA-4618 / FGSC 9003)</name>
    <name type="common">Inky cap fungus</name>
    <name type="synonym">Hormographiella aspergillata</name>
    <dbReference type="NCBI Taxonomy" id="240176"/>
    <lineage>
        <taxon>Eukaryota</taxon>
        <taxon>Fungi</taxon>
        <taxon>Dikarya</taxon>
        <taxon>Basidiomycota</taxon>
        <taxon>Agaricomycotina</taxon>
        <taxon>Agaricomycetes</taxon>
        <taxon>Agaricomycetidae</taxon>
        <taxon>Agaricales</taxon>
        <taxon>Agaricineae</taxon>
        <taxon>Psathyrellaceae</taxon>
        <taxon>Coprinopsis</taxon>
    </lineage>
</organism>
<evidence type="ECO:0000313" key="2">
    <source>
        <dbReference type="Proteomes" id="UP000001861"/>
    </source>
</evidence>
<dbReference type="VEuPathDB" id="FungiDB:CC1G_09677"/>
<dbReference type="KEGG" id="cci:CC1G_09677"/>
<gene>
    <name evidence="1" type="ORF">CC1G_09677</name>
</gene>
<reference evidence="1 2" key="1">
    <citation type="journal article" date="2010" name="Proc. Natl. Acad. Sci. U.S.A.">
        <title>Insights into evolution of multicellular fungi from the assembled chromosomes of the mushroom Coprinopsis cinerea (Coprinus cinereus).</title>
        <authorList>
            <person name="Stajich J.E."/>
            <person name="Wilke S.K."/>
            <person name="Ahren D."/>
            <person name="Au C.H."/>
            <person name="Birren B.W."/>
            <person name="Borodovsky M."/>
            <person name="Burns C."/>
            <person name="Canback B."/>
            <person name="Casselton L.A."/>
            <person name="Cheng C.K."/>
            <person name="Deng J."/>
            <person name="Dietrich F.S."/>
            <person name="Fargo D.C."/>
            <person name="Farman M.L."/>
            <person name="Gathman A.C."/>
            <person name="Goldberg J."/>
            <person name="Guigo R."/>
            <person name="Hoegger P.J."/>
            <person name="Hooker J.B."/>
            <person name="Huggins A."/>
            <person name="James T.Y."/>
            <person name="Kamada T."/>
            <person name="Kilaru S."/>
            <person name="Kodira C."/>
            <person name="Kues U."/>
            <person name="Kupfer D."/>
            <person name="Kwan H.S."/>
            <person name="Lomsadze A."/>
            <person name="Li W."/>
            <person name="Lilly W.W."/>
            <person name="Ma L.J."/>
            <person name="Mackey A.J."/>
            <person name="Manning G."/>
            <person name="Martin F."/>
            <person name="Muraguchi H."/>
            <person name="Natvig D.O."/>
            <person name="Palmerini H."/>
            <person name="Ramesh M.A."/>
            <person name="Rehmeyer C.J."/>
            <person name="Roe B.A."/>
            <person name="Shenoy N."/>
            <person name="Stanke M."/>
            <person name="Ter-Hovhannisyan V."/>
            <person name="Tunlid A."/>
            <person name="Velagapudi R."/>
            <person name="Vision T.J."/>
            <person name="Zeng Q."/>
            <person name="Zolan M.E."/>
            <person name="Pukkila P.J."/>
        </authorList>
    </citation>
    <scope>NUCLEOTIDE SEQUENCE [LARGE SCALE GENOMIC DNA]</scope>
    <source>
        <strain evidence="2">Okayama-7 / 130 / ATCC MYA-4618 / FGSC 9003</strain>
    </source>
</reference>
<accession>A8P9H6</accession>
<dbReference type="RefSeq" id="XP_001839774.2">
    <property type="nucleotide sequence ID" value="XM_001839722.2"/>
</dbReference>
<comment type="caution">
    <text evidence="1">The sequence shown here is derived from an EMBL/GenBank/DDBJ whole genome shotgun (WGS) entry which is preliminary data.</text>
</comment>
<dbReference type="GeneID" id="6016393"/>
<keyword evidence="2" id="KW-1185">Reference proteome</keyword>
<proteinExistence type="predicted"/>
<sequence>MPVKSRDEDRRFFASKCIPIFISAEMGLRPWRRFVREMGDDFPFPCASCINTGEPCEVSPDLVGCLSCLRRGTRCTAHDDCIQHALMRHFPASWRNHLFSTFYDYHGYHAYARGRMHSNLGGLNAVFNGVCFSAAHSLFPQLIPNQATSVIATRVAALTRRQSLPRLTAALDQLREATFVLAIGRSVMQQQHIARHILLHDIASILKSIRHGCLPSQRGLALIESIFKDRGSDVWSATRFPYGPCPELRALLPTHPDLD</sequence>
<dbReference type="InParanoid" id="A8P9H6"/>
<name>A8P9H6_COPC7</name>
<evidence type="ECO:0000313" key="1">
    <source>
        <dbReference type="EMBL" id="EAU82075.2"/>
    </source>
</evidence>
<dbReference type="Proteomes" id="UP000001861">
    <property type="component" value="Unassembled WGS sequence"/>
</dbReference>
<dbReference type="AlphaFoldDB" id="A8P9H6"/>
<protein>
    <submittedName>
        <fullName evidence="1">Uncharacterized protein</fullName>
    </submittedName>
</protein>